<evidence type="ECO:0000313" key="2">
    <source>
        <dbReference type="Proteomes" id="UP000000304"/>
    </source>
</evidence>
<dbReference type="Proteomes" id="UP000000304">
    <property type="component" value="Chromosome 2R"/>
</dbReference>
<protein>
    <submittedName>
        <fullName evidence="1">GD17880</fullName>
    </submittedName>
</protein>
<evidence type="ECO:0000313" key="1">
    <source>
        <dbReference type="EMBL" id="EDX06548.1"/>
    </source>
</evidence>
<accession>B4QAP3</accession>
<dbReference type="OMA" id="FRNICAV"/>
<proteinExistence type="predicted"/>
<keyword evidence="2" id="KW-1185">Reference proteome</keyword>
<reference evidence="1 2" key="1">
    <citation type="journal article" date="2007" name="Nature">
        <title>Evolution of genes and genomes on the Drosophila phylogeny.</title>
        <authorList>
            <consortium name="Drosophila 12 Genomes Consortium"/>
            <person name="Clark A.G."/>
            <person name="Eisen M.B."/>
            <person name="Smith D.R."/>
            <person name="Bergman C.M."/>
            <person name="Oliver B."/>
            <person name="Markow T.A."/>
            <person name="Kaufman T.C."/>
            <person name="Kellis M."/>
            <person name="Gelbart W."/>
            <person name="Iyer V.N."/>
            <person name="Pollard D.A."/>
            <person name="Sackton T.B."/>
            <person name="Larracuente A.M."/>
            <person name="Singh N.D."/>
            <person name="Abad J.P."/>
            <person name="Abt D.N."/>
            <person name="Adryan B."/>
            <person name="Aguade M."/>
            <person name="Akashi H."/>
            <person name="Anderson W.W."/>
            <person name="Aquadro C.F."/>
            <person name="Ardell D.H."/>
            <person name="Arguello R."/>
            <person name="Artieri C.G."/>
            <person name="Barbash D.A."/>
            <person name="Barker D."/>
            <person name="Barsanti P."/>
            <person name="Batterham P."/>
            <person name="Batzoglou S."/>
            <person name="Begun D."/>
            <person name="Bhutkar A."/>
            <person name="Blanco E."/>
            <person name="Bosak S.A."/>
            <person name="Bradley R.K."/>
            <person name="Brand A.D."/>
            <person name="Brent M.R."/>
            <person name="Brooks A.N."/>
            <person name="Brown R.H."/>
            <person name="Butlin R.K."/>
            <person name="Caggese C."/>
            <person name="Calvi B.R."/>
            <person name="Bernardo de Carvalho A."/>
            <person name="Caspi A."/>
            <person name="Castrezana S."/>
            <person name="Celniker S.E."/>
            <person name="Chang J.L."/>
            <person name="Chapple C."/>
            <person name="Chatterji S."/>
            <person name="Chinwalla A."/>
            <person name="Civetta A."/>
            <person name="Clifton S.W."/>
            <person name="Comeron J.M."/>
            <person name="Costello J.C."/>
            <person name="Coyne J.A."/>
            <person name="Daub J."/>
            <person name="David R.G."/>
            <person name="Delcher A.L."/>
            <person name="Delehaunty K."/>
            <person name="Do C.B."/>
            <person name="Ebling H."/>
            <person name="Edwards K."/>
            <person name="Eickbush T."/>
            <person name="Evans J.D."/>
            <person name="Filipski A."/>
            <person name="Findeiss S."/>
            <person name="Freyhult E."/>
            <person name="Fulton L."/>
            <person name="Fulton R."/>
            <person name="Garcia A.C."/>
            <person name="Gardiner A."/>
            <person name="Garfield D.A."/>
            <person name="Garvin B.E."/>
            <person name="Gibson G."/>
            <person name="Gilbert D."/>
            <person name="Gnerre S."/>
            <person name="Godfrey J."/>
            <person name="Good R."/>
            <person name="Gotea V."/>
            <person name="Gravely B."/>
            <person name="Greenberg A.J."/>
            <person name="Griffiths-Jones S."/>
            <person name="Gross S."/>
            <person name="Guigo R."/>
            <person name="Gustafson E.A."/>
            <person name="Haerty W."/>
            <person name="Hahn M.W."/>
            <person name="Halligan D.L."/>
            <person name="Halpern A.L."/>
            <person name="Halter G.M."/>
            <person name="Han M.V."/>
            <person name="Heger A."/>
            <person name="Hillier L."/>
            <person name="Hinrichs A.S."/>
            <person name="Holmes I."/>
            <person name="Hoskins R.A."/>
            <person name="Hubisz M.J."/>
            <person name="Hultmark D."/>
            <person name="Huntley M.A."/>
            <person name="Jaffe D.B."/>
            <person name="Jagadeeshan S."/>
            <person name="Jeck W.R."/>
            <person name="Johnson J."/>
            <person name="Jones C.D."/>
            <person name="Jordan W.C."/>
            <person name="Karpen G.H."/>
            <person name="Kataoka E."/>
            <person name="Keightley P.D."/>
            <person name="Kheradpour P."/>
            <person name="Kirkness E.F."/>
            <person name="Koerich L.B."/>
            <person name="Kristiansen K."/>
            <person name="Kudrna D."/>
            <person name="Kulathinal R.J."/>
            <person name="Kumar S."/>
            <person name="Kwok R."/>
            <person name="Lander E."/>
            <person name="Langley C.H."/>
            <person name="Lapoint R."/>
            <person name="Lazzaro B.P."/>
            <person name="Lee S.J."/>
            <person name="Levesque L."/>
            <person name="Li R."/>
            <person name="Lin C.F."/>
            <person name="Lin M.F."/>
            <person name="Lindblad-Toh K."/>
            <person name="Llopart A."/>
            <person name="Long M."/>
            <person name="Low L."/>
            <person name="Lozovsky E."/>
            <person name="Lu J."/>
            <person name="Luo M."/>
            <person name="Machado C.A."/>
            <person name="Makalowski W."/>
            <person name="Marzo M."/>
            <person name="Matsuda M."/>
            <person name="Matzkin L."/>
            <person name="McAllister B."/>
            <person name="McBride C.S."/>
            <person name="McKernan B."/>
            <person name="McKernan K."/>
            <person name="Mendez-Lago M."/>
            <person name="Minx P."/>
            <person name="Mollenhauer M.U."/>
            <person name="Montooth K."/>
            <person name="Mount S.M."/>
            <person name="Mu X."/>
            <person name="Myers E."/>
            <person name="Negre B."/>
            <person name="Newfeld S."/>
            <person name="Nielsen R."/>
            <person name="Noor M.A."/>
            <person name="O'Grady P."/>
            <person name="Pachter L."/>
            <person name="Papaceit M."/>
            <person name="Parisi M.J."/>
            <person name="Parisi M."/>
            <person name="Parts L."/>
            <person name="Pedersen J.S."/>
            <person name="Pesole G."/>
            <person name="Phillippy A.M."/>
            <person name="Ponting C.P."/>
            <person name="Pop M."/>
            <person name="Porcelli D."/>
            <person name="Powell J.R."/>
            <person name="Prohaska S."/>
            <person name="Pruitt K."/>
            <person name="Puig M."/>
            <person name="Quesneville H."/>
            <person name="Ram K.R."/>
            <person name="Rand D."/>
            <person name="Rasmussen M.D."/>
            <person name="Reed L.K."/>
            <person name="Reenan R."/>
            <person name="Reily A."/>
            <person name="Remington K.A."/>
            <person name="Rieger T.T."/>
            <person name="Ritchie M.G."/>
            <person name="Robin C."/>
            <person name="Rogers Y.H."/>
            <person name="Rohde C."/>
            <person name="Rozas J."/>
            <person name="Rubenfield M.J."/>
            <person name="Ruiz A."/>
            <person name="Russo S."/>
            <person name="Salzberg S.L."/>
            <person name="Sanchez-Gracia A."/>
            <person name="Saranga D.J."/>
            <person name="Sato H."/>
            <person name="Schaeffer S.W."/>
            <person name="Schatz M.C."/>
            <person name="Schlenke T."/>
            <person name="Schwartz R."/>
            <person name="Segarra C."/>
            <person name="Singh R.S."/>
            <person name="Sirot L."/>
            <person name="Sirota M."/>
            <person name="Sisneros N.B."/>
            <person name="Smith C.D."/>
            <person name="Smith T.F."/>
            <person name="Spieth J."/>
            <person name="Stage D.E."/>
            <person name="Stark A."/>
            <person name="Stephan W."/>
            <person name="Strausberg R.L."/>
            <person name="Strempel S."/>
            <person name="Sturgill D."/>
            <person name="Sutton G."/>
            <person name="Sutton G.G."/>
            <person name="Tao W."/>
            <person name="Teichmann S."/>
            <person name="Tobari Y.N."/>
            <person name="Tomimura Y."/>
            <person name="Tsolas J.M."/>
            <person name="Valente V.L."/>
            <person name="Venter E."/>
            <person name="Venter J.C."/>
            <person name="Vicario S."/>
            <person name="Vieira F.G."/>
            <person name="Vilella A.J."/>
            <person name="Villasante A."/>
            <person name="Walenz B."/>
            <person name="Wang J."/>
            <person name="Wasserman M."/>
            <person name="Watts T."/>
            <person name="Wilson D."/>
            <person name="Wilson R.K."/>
            <person name="Wing R.A."/>
            <person name="Wolfner M.F."/>
            <person name="Wong A."/>
            <person name="Wong G.K."/>
            <person name="Wu C.I."/>
            <person name="Wu G."/>
            <person name="Yamamoto D."/>
            <person name="Yang H.P."/>
            <person name="Yang S.P."/>
            <person name="Yorke J.A."/>
            <person name="Yoshida K."/>
            <person name="Zdobnov E."/>
            <person name="Zhang P."/>
            <person name="Zhang Y."/>
            <person name="Zimin A.V."/>
            <person name="Baldwin J."/>
            <person name="Abdouelleil A."/>
            <person name="Abdulkadir J."/>
            <person name="Abebe A."/>
            <person name="Abera B."/>
            <person name="Abreu J."/>
            <person name="Acer S.C."/>
            <person name="Aftuck L."/>
            <person name="Alexander A."/>
            <person name="An P."/>
            <person name="Anderson E."/>
            <person name="Anderson S."/>
            <person name="Arachi H."/>
            <person name="Azer M."/>
            <person name="Bachantsang P."/>
            <person name="Barry A."/>
            <person name="Bayul T."/>
            <person name="Berlin A."/>
            <person name="Bessette D."/>
            <person name="Bloom T."/>
            <person name="Blye J."/>
            <person name="Boguslavskiy L."/>
            <person name="Bonnet C."/>
            <person name="Boukhgalter B."/>
            <person name="Bourzgui I."/>
            <person name="Brown A."/>
            <person name="Cahill P."/>
            <person name="Channer S."/>
            <person name="Cheshatsang Y."/>
            <person name="Chuda L."/>
            <person name="Citroen M."/>
            <person name="Collymore A."/>
            <person name="Cooke P."/>
            <person name="Costello M."/>
            <person name="D'Aco K."/>
            <person name="Daza R."/>
            <person name="De Haan G."/>
            <person name="DeGray S."/>
            <person name="DeMaso C."/>
            <person name="Dhargay N."/>
            <person name="Dooley K."/>
            <person name="Dooley E."/>
            <person name="Doricent M."/>
            <person name="Dorje P."/>
            <person name="Dorjee K."/>
            <person name="Dupes A."/>
            <person name="Elong R."/>
            <person name="Falk J."/>
            <person name="Farina A."/>
            <person name="Faro S."/>
            <person name="Ferguson D."/>
            <person name="Fisher S."/>
            <person name="Foley C.D."/>
            <person name="Franke A."/>
            <person name="Friedrich D."/>
            <person name="Gadbois L."/>
            <person name="Gearin G."/>
            <person name="Gearin C.R."/>
            <person name="Giannoukos G."/>
            <person name="Goode T."/>
            <person name="Graham J."/>
            <person name="Grandbois E."/>
            <person name="Grewal S."/>
            <person name="Gyaltsen K."/>
            <person name="Hafez N."/>
            <person name="Hagos B."/>
            <person name="Hall J."/>
            <person name="Henson C."/>
            <person name="Hollinger A."/>
            <person name="Honan T."/>
            <person name="Huard M.D."/>
            <person name="Hughes L."/>
            <person name="Hurhula B."/>
            <person name="Husby M.E."/>
            <person name="Kamat A."/>
            <person name="Kanga B."/>
            <person name="Kashin S."/>
            <person name="Khazanovich D."/>
            <person name="Kisner P."/>
            <person name="Lance K."/>
            <person name="Lara M."/>
            <person name="Lee W."/>
            <person name="Lennon N."/>
            <person name="Letendre F."/>
            <person name="LeVine R."/>
            <person name="Lipovsky A."/>
            <person name="Liu X."/>
            <person name="Liu J."/>
            <person name="Liu S."/>
            <person name="Lokyitsang T."/>
            <person name="Lokyitsang Y."/>
            <person name="Lubonja R."/>
            <person name="Lui A."/>
            <person name="MacDonald P."/>
            <person name="Magnisalis V."/>
            <person name="Maru K."/>
            <person name="Matthews C."/>
            <person name="McCusker W."/>
            <person name="McDonough S."/>
            <person name="Mehta T."/>
            <person name="Meldrim J."/>
            <person name="Meneus L."/>
            <person name="Mihai O."/>
            <person name="Mihalev A."/>
            <person name="Mihova T."/>
            <person name="Mittelman R."/>
            <person name="Mlenga V."/>
            <person name="Montmayeur A."/>
            <person name="Mulrain L."/>
            <person name="Navidi A."/>
            <person name="Naylor J."/>
            <person name="Negash T."/>
            <person name="Nguyen T."/>
            <person name="Nguyen N."/>
            <person name="Nicol R."/>
            <person name="Norbu C."/>
            <person name="Norbu N."/>
            <person name="Novod N."/>
            <person name="O'Neill B."/>
            <person name="Osman S."/>
            <person name="Markiewicz E."/>
            <person name="Oyono O.L."/>
            <person name="Patti C."/>
            <person name="Phunkhang P."/>
            <person name="Pierre F."/>
            <person name="Priest M."/>
            <person name="Raghuraman S."/>
            <person name="Rege F."/>
            <person name="Reyes R."/>
            <person name="Rise C."/>
            <person name="Rogov P."/>
            <person name="Ross K."/>
            <person name="Ryan E."/>
            <person name="Settipalli S."/>
            <person name="Shea T."/>
            <person name="Sherpa N."/>
            <person name="Shi L."/>
            <person name="Shih D."/>
            <person name="Sparrow T."/>
            <person name="Spaulding J."/>
            <person name="Stalker J."/>
            <person name="Stange-Thomann N."/>
            <person name="Stavropoulos S."/>
            <person name="Stone C."/>
            <person name="Strader C."/>
            <person name="Tesfaye S."/>
            <person name="Thomson T."/>
            <person name="Thoulutsang Y."/>
            <person name="Thoulutsang D."/>
            <person name="Topham K."/>
            <person name="Topping I."/>
            <person name="Tsamla T."/>
            <person name="Vassiliev H."/>
            <person name="Vo A."/>
            <person name="Wangchuk T."/>
            <person name="Wangdi T."/>
            <person name="Weiand M."/>
            <person name="Wilkinson J."/>
            <person name="Wilson A."/>
            <person name="Yadav S."/>
            <person name="Young G."/>
            <person name="Yu Q."/>
            <person name="Zembek L."/>
            <person name="Zhong D."/>
            <person name="Zimmer A."/>
            <person name="Zwirko Z."/>
            <person name="Jaffe D.B."/>
            <person name="Alvarez P."/>
            <person name="Brockman W."/>
            <person name="Butler J."/>
            <person name="Chin C."/>
            <person name="Gnerre S."/>
            <person name="Grabherr M."/>
            <person name="Kleber M."/>
            <person name="Mauceli E."/>
            <person name="MacCallum I."/>
        </authorList>
    </citation>
    <scope>NUCLEOTIDE SEQUENCE [LARGE SCALE GENOMIC DNA]</scope>
    <source>
        <strain evidence="2">white501</strain>
    </source>
</reference>
<dbReference type="AlphaFoldDB" id="B4QAP3"/>
<dbReference type="PhylomeDB" id="B4QAP3"/>
<name>B4QAP3_DROSI</name>
<organism evidence="1 2">
    <name type="scientific">Drosophila simulans</name>
    <name type="common">Fruit fly</name>
    <dbReference type="NCBI Taxonomy" id="7240"/>
    <lineage>
        <taxon>Eukaryota</taxon>
        <taxon>Metazoa</taxon>
        <taxon>Ecdysozoa</taxon>
        <taxon>Arthropoda</taxon>
        <taxon>Hexapoda</taxon>
        <taxon>Insecta</taxon>
        <taxon>Pterygota</taxon>
        <taxon>Neoptera</taxon>
        <taxon>Endopterygota</taxon>
        <taxon>Diptera</taxon>
        <taxon>Brachycera</taxon>
        <taxon>Muscomorpha</taxon>
        <taxon>Ephydroidea</taxon>
        <taxon>Drosophilidae</taxon>
        <taxon>Drosophila</taxon>
        <taxon>Sophophora</taxon>
    </lineage>
</organism>
<dbReference type="HOGENOM" id="CLU_3052571_0_0_1"/>
<gene>
    <name evidence="1" type="primary">Dsim\GD17880</name>
    <name evidence="1" type="ORF">Dsim_GD17880</name>
</gene>
<sequence>MQFQGISFHLGVVDAFRNICAVVWAFAFVSESGFQGCGCVWKCESANLFGTQGK</sequence>
<dbReference type="EMBL" id="CM000362">
    <property type="protein sequence ID" value="EDX06548.1"/>
    <property type="molecule type" value="Genomic_DNA"/>
</dbReference>